<dbReference type="InterPro" id="IPR004843">
    <property type="entry name" value="Calcineurin-like_PHP"/>
</dbReference>
<evidence type="ECO:0000259" key="2">
    <source>
        <dbReference type="Pfam" id="PF00149"/>
    </source>
</evidence>
<dbReference type="PANTHER" id="PTHR14795">
    <property type="entry name" value="HELICASE RELATED"/>
    <property type="match status" value="1"/>
</dbReference>
<keyword evidence="1" id="KW-0472">Membrane</keyword>
<dbReference type="OrthoDB" id="27234at2759"/>
<gene>
    <name evidence="5" type="ORF">C0Q70_13474</name>
</gene>
<dbReference type="GO" id="GO:0016787">
    <property type="term" value="F:hydrolase activity"/>
    <property type="evidence" value="ECO:0007669"/>
    <property type="project" value="InterPro"/>
</dbReference>
<feature type="domain" description="TMEM62 C-terminal" evidence="4">
    <location>
        <begin position="439"/>
        <end position="521"/>
    </location>
</feature>
<evidence type="ECO:0000259" key="4">
    <source>
        <dbReference type="Pfam" id="PF24394"/>
    </source>
</evidence>
<dbReference type="Pfam" id="PF00149">
    <property type="entry name" value="Metallophos"/>
    <property type="match status" value="1"/>
</dbReference>
<dbReference type="InterPro" id="IPR056230">
    <property type="entry name" value="TMEM62_C"/>
</dbReference>
<evidence type="ECO:0000313" key="6">
    <source>
        <dbReference type="Proteomes" id="UP000245119"/>
    </source>
</evidence>
<feature type="domain" description="Calcineurin-like phosphoesterase" evidence="2">
    <location>
        <begin position="39"/>
        <end position="243"/>
    </location>
</feature>
<feature type="transmembrane region" description="Helical" evidence="1">
    <location>
        <begin position="405"/>
        <end position="430"/>
    </location>
</feature>
<dbReference type="InterPro" id="IPR029052">
    <property type="entry name" value="Metallo-depent_PP-like"/>
</dbReference>
<sequence length="538" mass="61807">MKDTIDPNDVAGDTLSQYRAFREERNWPRIDDRPDNIFWIIQLSDLHISKFRDLQRGPDFINFCKDYLTVIQPHVILITGDLTDAKEVDDRSRQFSEEWQVYQQAIWECKSVVNATFLDTRGNHDAFDVPDIYGEGNLYRKHSEQGPSHELSYHYQHVTKFGKYSFIAVDACPIPGPKRPFNFFGNLDDEREKQLEHFSLESQSSNLTVWFGHYPTSLILQDPPGIRHIMRNGVAYLCGHLHTLGGLMPQMYSRQKTGTLELELGDWKENRIFRILAVDHDILSFTDERLGEWPIVLVTNPKHSLFLAPGREPVETIAYSTHIRVLVFSPKPIASVEIFLDSVFAGKAVSKGGPLYTLPWNPHSFGSGLHMLRVKVKDNRNHIKTVQQPFSVDGSQPDFAFWPRVILMVNIFNLAKVAYGVLVFVYVLVLASLRQCGRVHSLFLPGDTFFVSFINGWTYRLWLVAKTDSIYYVLQGFIMYITFGPWFVGEIMSDYIGVVCVWGIYVKGAFLPGSLTFFYGIFQQLGLEVSVLYFKPED</sequence>
<dbReference type="CDD" id="cd07401">
    <property type="entry name" value="MPP_TMEM62_N"/>
    <property type="match status" value="1"/>
</dbReference>
<keyword evidence="1" id="KW-0812">Transmembrane</keyword>
<reference evidence="5 6" key="1">
    <citation type="submission" date="2018-04" db="EMBL/GenBank/DDBJ databases">
        <title>The genome of golden apple snail Pomacea canaliculata provides insight into stress tolerance and invasive adaptation.</title>
        <authorList>
            <person name="Liu C."/>
            <person name="Liu B."/>
            <person name="Ren Y."/>
            <person name="Zhang Y."/>
            <person name="Wang H."/>
            <person name="Li S."/>
            <person name="Jiang F."/>
            <person name="Yin L."/>
            <person name="Zhang G."/>
            <person name="Qian W."/>
            <person name="Fan W."/>
        </authorList>
    </citation>
    <scope>NUCLEOTIDE SEQUENCE [LARGE SCALE GENOMIC DNA]</scope>
    <source>
        <strain evidence="5">SZHN2017</strain>
        <tissue evidence="5">Muscle</tissue>
    </source>
</reference>
<dbReference type="Gene3D" id="3.60.21.10">
    <property type="match status" value="1"/>
</dbReference>
<feature type="transmembrane region" description="Helical" evidence="1">
    <location>
        <begin position="442"/>
        <end position="463"/>
    </location>
</feature>
<dbReference type="EMBL" id="PZQS01000008">
    <property type="protein sequence ID" value="PVD25812.1"/>
    <property type="molecule type" value="Genomic_DNA"/>
</dbReference>
<dbReference type="AlphaFoldDB" id="A0A2T7NXD4"/>
<comment type="caution">
    <text evidence="5">The sequence shown here is derived from an EMBL/GenBank/DDBJ whole genome shotgun (WGS) entry which is preliminary data.</text>
</comment>
<feature type="transmembrane region" description="Helical" evidence="1">
    <location>
        <begin position="495"/>
        <end position="522"/>
    </location>
</feature>
<feature type="transmembrane region" description="Helical" evidence="1">
    <location>
        <begin position="469"/>
        <end position="488"/>
    </location>
</feature>
<keyword evidence="6" id="KW-1185">Reference proteome</keyword>
<keyword evidence="1" id="KW-1133">Transmembrane helix</keyword>
<dbReference type="Pfam" id="PF24394">
    <property type="entry name" value="TMEM62_C"/>
    <property type="match status" value="1"/>
</dbReference>
<dbReference type="STRING" id="400727.A0A2T7NXD4"/>
<dbReference type="Proteomes" id="UP000245119">
    <property type="component" value="Linkage Group LG8"/>
</dbReference>
<name>A0A2T7NXD4_POMCA</name>
<dbReference type="PANTHER" id="PTHR14795:SF0">
    <property type="entry name" value="TRANSMEMBRANE PROTEIN 62"/>
    <property type="match status" value="1"/>
</dbReference>
<dbReference type="InterPro" id="IPR056229">
    <property type="entry name" value="Ig_TMM62"/>
</dbReference>
<organism evidence="5 6">
    <name type="scientific">Pomacea canaliculata</name>
    <name type="common">Golden apple snail</name>
    <dbReference type="NCBI Taxonomy" id="400727"/>
    <lineage>
        <taxon>Eukaryota</taxon>
        <taxon>Metazoa</taxon>
        <taxon>Spiralia</taxon>
        <taxon>Lophotrochozoa</taxon>
        <taxon>Mollusca</taxon>
        <taxon>Gastropoda</taxon>
        <taxon>Caenogastropoda</taxon>
        <taxon>Architaenioglossa</taxon>
        <taxon>Ampullarioidea</taxon>
        <taxon>Ampullariidae</taxon>
        <taxon>Pomacea</taxon>
    </lineage>
</organism>
<protein>
    <submittedName>
        <fullName evidence="5">Uncharacterized protein</fullName>
    </submittedName>
</protein>
<accession>A0A2T7NXD4</accession>
<dbReference type="SUPFAM" id="SSF56300">
    <property type="entry name" value="Metallo-dependent phosphatases"/>
    <property type="match status" value="1"/>
</dbReference>
<evidence type="ECO:0000313" key="5">
    <source>
        <dbReference type="EMBL" id="PVD25812.1"/>
    </source>
</evidence>
<dbReference type="Pfam" id="PF24384">
    <property type="entry name" value="Ig_TMM62"/>
    <property type="match status" value="1"/>
</dbReference>
<dbReference type="InterPro" id="IPR041871">
    <property type="entry name" value="MPP_TMEM62"/>
</dbReference>
<evidence type="ECO:0000259" key="3">
    <source>
        <dbReference type="Pfam" id="PF24384"/>
    </source>
</evidence>
<evidence type="ECO:0000256" key="1">
    <source>
        <dbReference type="SAM" id="Phobius"/>
    </source>
</evidence>
<feature type="domain" description="TMEM62 Ig-like" evidence="3">
    <location>
        <begin position="292"/>
        <end position="395"/>
    </location>
</feature>
<proteinExistence type="predicted"/>